<dbReference type="GO" id="GO:0005524">
    <property type="term" value="F:ATP binding"/>
    <property type="evidence" value="ECO:0007669"/>
    <property type="project" value="UniProtKB-UniRule"/>
</dbReference>
<dbReference type="Pfam" id="PF02272">
    <property type="entry name" value="DHHA1"/>
    <property type="match status" value="1"/>
</dbReference>
<dbReference type="SUPFAM" id="SSF55186">
    <property type="entry name" value="ThrRS/AlaRS common domain"/>
    <property type="match status" value="1"/>
</dbReference>
<keyword evidence="3 12" id="KW-0436">Ligase</keyword>
<dbReference type="PROSITE" id="PS50860">
    <property type="entry name" value="AA_TRNA_LIGASE_II_ALA"/>
    <property type="match status" value="1"/>
</dbReference>
<dbReference type="KEGG" id="ngr:NAEGRDRAFT_58374"/>
<dbReference type="GO" id="GO:0008270">
    <property type="term" value="F:zinc ion binding"/>
    <property type="evidence" value="ECO:0007669"/>
    <property type="project" value="UniProtKB-UniRule"/>
</dbReference>
<dbReference type="eggNOG" id="KOG0188">
    <property type="taxonomic scope" value="Eukaryota"/>
</dbReference>
<evidence type="ECO:0000256" key="1">
    <source>
        <dbReference type="ARBA" id="ARBA00008429"/>
    </source>
</evidence>
<dbReference type="HAMAP" id="MF_00036_B">
    <property type="entry name" value="Ala_tRNA_synth_B"/>
    <property type="match status" value="1"/>
</dbReference>
<dbReference type="EC" id="6.1.1.7" evidence="12"/>
<dbReference type="VEuPathDB" id="AmoebaDB:NAEGRDRAFT_58374"/>
<evidence type="ECO:0000256" key="3">
    <source>
        <dbReference type="ARBA" id="ARBA00022598"/>
    </source>
</evidence>
<evidence type="ECO:0000256" key="5">
    <source>
        <dbReference type="ARBA" id="ARBA00022741"/>
    </source>
</evidence>
<keyword evidence="16" id="KW-1185">Reference proteome</keyword>
<dbReference type="FunFam" id="3.30.930.10:FF:000011">
    <property type="entry name" value="Alanine--tRNA ligase, cytoplasmic"/>
    <property type="match status" value="1"/>
</dbReference>
<dbReference type="InterPro" id="IPR012947">
    <property type="entry name" value="tRNA_SAD"/>
</dbReference>
<keyword evidence="6 12" id="KW-0862">Zinc</keyword>
<dbReference type="GO" id="GO:0000049">
    <property type="term" value="F:tRNA binding"/>
    <property type="evidence" value="ECO:0007669"/>
    <property type="project" value="UniProtKB-KW"/>
</dbReference>
<dbReference type="InterPro" id="IPR045864">
    <property type="entry name" value="aa-tRNA-synth_II/BPL/LPL"/>
</dbReference>
<keyword evidence="10 12" id="KW-0030">Aminoacyl-tRNA synthetase</keyword>
<feature type="binding site" evidence="12">
    <location>
        <position position="732"/>
    </location>
    <ligand>
        <name>Zn(2+)</name>
        <dbReference type="ChEBI" id="CHEBI:29105"/>
    </ligand>
</feature>
<comment type="catalytic activity">
    <reaction evidence="11 12">
        <text>tRNA(Ala) + L-alanine + ATP = L-alanyl-tRNA(Ala) + AMP + diphosphate</text>
        <dbReference type="Rhea" id="RHEA:12540"/>
        <dbReference type="Rhea" id="RHEA-COMP:9657"/>
        <dbReference type="Rhea" id="RHEA-COMP:9923"/>
        <dbReference type="ChEBI" id="CHEBI:30616"/>
        <dbReference type="ChEBI" id="CHEBI:33019"/>
        <dbReference type="ChEBI" id="CHEBI:57972"/>
        <dbReference type="ChEBI" id="CHEBI:78442"/>
        <dbReference type="ChEBI" id="CHEBI:78497"/>
        <dbReference type="ChEBI" id="CHEBI:456215"/>
        <dbReference type="EC" id="6.1.1.7"/>
    </reaction>
</comment>
<feature type="coiled-coil region" evidence="13">
    <location>
        <begin position="812"/>
        <end position="858"/>
    </location>
</feature>
<protein>
    <recommendedName>
        <fullName evidence="12">Alanine--tRNA ligase</fullName>
        <ecNumber evidence="12">6.1.1.7</ecNumber>
    </recommendedName>
    <alternativeName>
        <fullName evidence="12">Alanyl-tRNA synthetase</fullName>
        <shortName evidence="12">AlaRS</shortName>
    </alternativeName>
</protein>
<evidence type="ECO:0000313" key="16">
    <source>
        <dbReference type="Proteomes" id="UP000006671"/>
    </source>
</evidence>
<dbReference type="OrthoDB" id="2423964at2759"/>
<feature type="domain" description="Alanyl-transfer RNA synthetases family profile" evidence="14">
    <location>
        <begin position="15"/>
        <end position="771"/>
    </location>
</feature>
<dbReference type="EMBL" id="GG738875">
    <property type="protein sequence ID" value="EFC43151.1"/>
    <property type="molecule type" value="Genomic_DNA"/>
</dbReference>
<keyword evidence="13" id="KW-0175">Coiled coil</keyword>
<dbReference type="InterPro" id="IPR003156">
    <property type="entry name" value="DHHA1_dom"/>
</dbReference>
<feature type="binding site" evidence="12">
    <location>
        <position position="613"/>
    </location>
    <ligand>
        <name>Zn(2+)</name>
        <dbReference type="ChEBI" id="CHEBI:29105"/>
    </ligand>
</feature>
<dbReference type="Pfam" id="PF07973">
    <property type="entry name" value="tRNA_SAD"/>
    <property type="match status" value="1"/>
</dbReference>
<dbReference type="SUPFAM" id="SSF101353">
    <property type="entry name" value="Putative anticodon-binding domain of alanyl-tRNA synthetase (AlaRS)"/>
    <property type="match status" value="1"/>
</dbReference>
<dbReference type="Gene3D" id="3.10.310.40">
    <property type="match status" value="1"/>
</dbReference>
<organism evidence="16">
    <name type="scientific">Naegleria gruberi</name>
    <name type="common">Amoeba</name>
    <dbReference type="NCBI Taxonomy" id="5762"/>
    <lineage>
        <taxon>Eukaryota</taxon>
        <taxon>Discoba</taxon>
        <taxon>Heterolobosea</taxon>
        <taxon>Tetramitia</taxon>
        <taxon>Eutetramitia</taxon>
        <taxon>Vahlkampfiidae</taxon>
        <taxon>Naegleria</taxon>
    </lineage>
</organism>
<name>D2VJ86_NAEGR</name>
<dbReference type="STRING" id="5762.D2VJ86"/>
<keyword evidence="5 12" id="KW-0547">Nucleotide-binding</keyword>
<keyword evidence="12" id="KW-0963">Cytoplasm</keyword>
<proteinExistence type="inferred from homology"/>
<dbReference type="Gene3D" id="2.40.30.130">
    <property type="match status" value="1"/>
</dbReference>
<dbReference type="Gene3D" id="3.30.980.10">
    <property type="entry name" value="Threonyl-trna Synthetase, Chain A, domain 2"/>
    <property type="match status" value="1"/>
</dbReference>
<comment type="similarity">
    <text evidence="1">Belongs to the class-II aminoacyl-tRNA synthetase family. Alax-L subfamily.</text>
</comment>
<dbReference type="PANTHER" id="PTHR11777">
    <property type="entry name" value="ALANYL-TRNA SYNTHETASE"/>
    <property type="match status" value="1"/>
</dbReference>
<gene>
    <name evidence="15" type="ORF">NAEGRDRAFT_58374</name>
</gene>
<dbReference type="CDD" id="cd00673">
    <property type="entry name" value="AlaRS_core"/>
    <property type="match status" value="1"/>
</dbReference>
<feature type="binding site" evidence="12">
    <location>
        <position position="609"/>
    </location>
    <ligand>
        <name>Zn(2+)</name>
        <dbReference type="ChEBI" id="CHEBI:29105"/>
    </ligand>
</feature>
<evidence type="ECO:0000313" key="15">
    <source>
        <dbReference type="EMBL" id="EFC43151.1"/>
    </source>
</evidence>
<keyword evidence="12" id="KW-0496">Mitochondrion</keyword>
<dbReference type="AlphaFoldDB" id="D2VJ86"/>
<comment type="domain">
    <text evidence="12">Consists of three domains; the N-terminal catalytic domain, the editing domain and the C-terminal C-Ala domain. The editing domain removes incorrectly charged amino acids, while the C-Ala domain, along with tRNA(Ala), serves as a bridge to cooperatively bring together the editing and aminoacylation centers thus stimulating deacylation of misacylated tRNAs.</text>
</comment>
<keyword evidence="7 12" id="KW-0067">ATP-binding</keyword>
<dbReference type="GeneID" id="8853310"/>
<dbReference type="InterPro" id="IPR009000">
    <property type="entry name" value="Transl_B-barrel_sf"/>
</dbReference>
<dbReference type="PRINTS" id="PR00980">
    <property type="entry name" value="TRNASYNTHALA"/>
</dbReference>
<dbReference type="RefSeq" id="XP_002675895.1">
    <property type="nucleotide sequence ID" value="XM_002675849.1"/>
</dbReference>
<evidence type="ECO:0000256" key="4">
    <source>
        <dbReference type="ARBA" id="ARBA00022723"/>
    </source>
</evidence>
<evidence type="ECO:0000256" key="11">
    <source>
        <dbReference type="ARBA" id="ARBA00048300"/>
    </source>
</evidence>
<dbReference type="InterPro" id="IPR018165">
    <property type="entry name" value="Ala-tRNA-synth_IIc_core"/>
</dbReference>
<dbReference type="GO" id="GO:0004813">
    <property type="term" value="F:alanine-tRNA ligase activity"/>
    <property type="evidence" value="ECO:0007669"/>
    <property type="project" value="UniProtKB-UniRule"/>
</dbReference>
<dbReference type="Gene3D" id="3.30.930.10">
    <property type="entry name" value="Bira Bifunctional Protein, Domain 2"/>
    <property type="match status" value="1"/>
</dbReference>
<evidence type="ECO:0000256" key="7">
    <source>
        <dbReference type="ARBA" id="ARBA00022840"/>
    </source>
</evidence>
<dbReference type="OMA" id="NKKDNFW"/>
<dbReference type="InterPro" id="IPR002318">
    <property type="entry name" value="Ala-tRNA-lgiase_IIc"/>
</dbReference>
<evidence type="ECO:0000256" key="8">
    <source>
        <dbReference type="ARBA" id="ARBA00022884"/>
    </source>
</evidence>
<dbReference type="InParanoid" id="D2VJ86"/>
<reference evidence="15 16" key="1">
    <citation type="journal article" date="2010" name="Cell">
        <title>The genome of Naegleria gruberi illuminates early eukaryotic versatility.</title>
        <authorList>
            <person name="Fritz-Laylin L.K."/>
            <person name="Prochnik S.E."/>
            <person name="Ginger M.L."/>
            <person name="Dacks J.B."/>
            <person name="Carpenter M.L."/>
            <person name="Field M.C."/>
            <person name="Kuo A."/>
            <person name="Paredez A."/>
            <person name="Chapman J."/>
            <person name="Pham J."/>
            <person name="Shu S."/>
            <person name="Neupane R."/>
            <person name="Cipriano M."/>
            <person name="Mancuso J."/>
            <person name="Tu H."/>
            <person name="Salamov A."/>
            <person name="Lindquist E."/>
            <person name="Shapiro H."/>
            <person name="Lucas S."/>
            <person name="Grigoriev I.V."/>
            <person name="Cande W.Z."/>
            <person name="Fulton C."/>
            <person name="Rokhsar D.S."/>
            <person name="Dawson S.C."/>
        </authorList>
    </citation>
    <scope>NUCLEOTIDE SEQUENCE [LARGE SCALE GENOMIC DNA]</scope>
    <source>
        <strain evidence="15 16">NEG-M</strain>
    </source>
</reference>
<keyword evidence="8 12" id="KW-0694">RNA-binding</keyword>
<evidence type="ECO:0000256" key="2">
    <source>
        <dbReference type="ARBA" id="ARBA00022555"/>
    </source>
</evidence>
<evidence type="ECO:0000256" key="6">
    <source>
        <dbReference type="ARBA" id="ARBA00022833"/>
    </source>
</evidence>
<dbReference type="InterPro" id="IPR018162">
    <property type="entry name" value="Ala-tRNA-ligase_IIc_anticod-bd"/>
</dbReference>
<dbReference type="GO" id="GO:0002161">
    <property type="term" value="F:aminoacyl-tRNA deacylase activity"/>
    <property type="evidence" value="ECO:0007669"/>
    <property type="project" value="TreeGrafter"/>
</dbReference>
<dbReference type="InterPro" id="IPR018164">
    <property type="entry name" value="Ala-tRNA-synth_IIc_N"/>
</dbReference>
<dbReference type="InterPro" id="IPR023033">
    <property type="entry name" value="Ala_tRNA_ligase_euk/bac"/>
</dbReference>
<feature type="binding site" evidence="12">
    <location>
        <position position="728"/>
    </location>
    <ligand>
        <name>Zn(2+)</name>
        <dbReference type="ChEBI" id="CHEBI:29105"/>
    </ligand>
</feature>
<dbReference type="GO" id="GO:0070143">
    <property type="term" value="P:mitochondrial alanyl-tRNA aminoacylation"/>
    <property type="evidence" value="ECO:0007669"/>
    <property type="project" value="UniProtKB-UniRule"/>
</dbReference>
<dbReference type="Pfam" id="PF01411">
    <property type="entry name" value="tRNA-synt_2c"/>
    <property type="match status" value="1"/>
</dbReference>
<dbReference type="SMART" id="SM00863">
    <property type="entry name" value="tRNA_SAD"/>
    <property type="match status" value="1"/>
</dbReference>
<comment type="subunit">
    <text evidence="12">Monomer.</text>
</comment>
<dbReference type="FunFam" id="3.10.310.40:FF:000001">
    <property type="entry name" value="Alanine--tRNA ligase"/>
    <property type="match status" value="1"/>
</dbReference>
<comment type="subcellular location">
    <subcellularLocation>
        <location evidence="12">Mitochondrion</location>
    </subcellularLocation>
    <subcellularLocation>
        <location evidence="12">Cytoplasm</location>
    </subcellularLocation>
</comment>
<comment type="cofactor">
    <cofactor evidence="12">
        <name>Zn(2+)</name>
        <dbReference type="ChEBI" id="CHEBI:29105"/>
    </cofactor>
    <text evidence="12">Binds 1 zinc ion per subunit.</text>
</comment>
<evidence type="ECO:0000256" key="13">
    <source>
        <dbReference type="SAM" id="Coils"/>
    </source>
</evidence>
<comment type="function">
    <text evidence="12">Catalyzes the attachment of alanine to tRNA(Ala) in a two-step reaction: alanine is first activated by ATP to form Ala-AMP and then transferred to the acceptor end of tRNA(Ala). Also edits incorrectly charged tRNA(Ala) via its editing domain.</text>
</comment>
<dbReference type="FunFam" id="3.30.980.10:FF:000004">
    <property type="entry name" value="Alanine--tRNA ligase, cytoplasmic"/>
    <property type="match status" value="1"/>
</dbReference>
<dbReference type="GO" id="GO:0005739">
    <property type="term" value="C:mitochondrion"/>
    <property type="evidence" value="ECO:0007669"/>
    <property type="project" value="UniProtKB-SubCell"/>
</dbReference>
<keyword evidence="2 12" id="KW-0820">tRNA-binding</keyword>
<evidence type="ECO:0000256" key="9">
    <source>
        <dbReference type="ARBA" id="ARBA00022917"/>
    </source>
</evidence>
<dbReference type="SUPFAM" id="SSF55681">
    <property type="entry name" value="Class II aaRS and biotin synthetases"/>
    <property type="match status" value="1"/>
</dbReference>
<accession>D2VJ86</accession>
<evidence type="ECO:0000256" key="10">
    <source>
        <dbReference type="ARBA" id="ARBA00023146"/>
    </source>
</evidence>
<sequence>MSNTNYINPATNQVWTSKEIRKQFVEFFEKKYEHTFVPSSSVVPHEDPTLLFTNAGMNQFKAIFLGQASPDSSLAKLKRAANSQKCIRAGGKHNDLDDVGKDTYHHTFFEMLGNWSFGDYFKREAITWAWELLTEVYGLEKDRLYVTYFGGNEKLNLPADEEAKQIWGQFVPDDHILPGSMKDNFWEMGDTGPCGPCSEIHYDRIGGRNAAHLVNMDDPNVLEIWNNVFMEFNRKEDQTLEYLPAKHVDTGMGLERLVSILQNKMSNYDTDVFMPIFEAIQKETGSRPYTGKLGAEDVDHIDTAYRVIADHIRTLVIALSDGGYPDNTGRGYVLRRIVRRAVRFGEFMNAKKGFLTRLASCVVELMGDFFPELKKNSEKVEELIQSEEVLFAKTLRVGLKFFNRIAEKMKSNGESVVSGPDAFKLYATYGFPVDLTLIMAQEQGMTVDMVEYKKEMEKHATASQGTKQEATDMKLGVIETDKLQNELKIEPTQDDIKYVWENIQAKVVAIFSESSGFVEELNTECEEVNIGIILDQTNFYAEGGGQAPDNGVLRIGETELKVVNVQKFAGYILHIVNVSESKLAGNVTVGTTVSSEVNYERREPIAANHTSTHMLNFALRKVLGTDCDQQGSIVKEEELCFDFSAAKAPSVEQVAEVEKIVNDLIVADHPVFSKVQERDAAYEINGLRAMFSANYGEQVRVVSIGQDSDSIMTDRSNEKWRLISVEFCGGTHLKQTSQAQTFVILSEKSISTGKRRIVALTRKAAKEAVERAQKFSVKIDELEKLSDELFCPRYYELTSELTLLTDIPLLSKKAFEKRLEACQTKVRKIQQSQKKDDAEKANQLISQLKESIEQKSLKSLVYQLEDGSDQKFVKKVIDALTTIPVCLISKADDKTIIVLASVPQEQTATLSANTWVTEVCKVVSGKGGGKPIFAQGRGSDVSKVAEAVKLAEEMAKF</sequence>
<dbReference type="FunCoup" id="D2VJ86">
    <property type="interactions" value="595"/>
</dbReference>
<keyword evidence="4 12" id="KW-0479">Metal-binding</keyword>
<dbReference type="NCBIfam" id="TIGR00344">
    <property type="entry name" value="alaS"/>
    <property type="match status" value="1"/>
</dbReference>
<evidence type="ECO:0000259" key="14">
    <source>
        <dbReference type="PROSITE" id="PS50860"/>
    </source>
</evidence>
<dbReference type="InterPro" id="IPR050058">
    <property type="entry name" value="Ala-tRNA_ligase"/>
</dbReference>
<dbReference type="PANTHER" id="PTHR11777:SF9">
    <property type="entry name" value="ALANINE--TRNA LIGASE, CYTOPLASMIC"/>
    <property type="match status" value="1"/>
</dbReference>
<dbReference type="SUPFAM" id="SSF50447">
    <property type="entry name" value="Translation proteins"/>
    <property type="match status" value="1"/>
</dbReference>
<keyword evidence="9 12" id="KW-0648">Protein biosynthesis</keyword>
<dbReference type="InterPro" id="IPR018163">
    <property type="entry name" value="Thr/Ala-tRNA-synth_IIc_edit"/>
</dbReference>
<evidence type="ECO:0000256" key="12">
    <source>
        <dbReference type="HAMAP-Rule" id="MF_03133"/>
    </source>
</evidence>
<dbReference type="Proteomes" id="UP000006671">
    <property type="component" value="Unassembled WGS sequence"/>
</dbReference>